<dbReference type="CDD" id="cd01335">
    <property type="entry name" value="Radical_SAM"/>
    <property type="match status" value="1"/>
</dbReference>
<evidence type="ECO:0000256" key="4">
    <source>
        <dbReference type="ARBA" id="ARBA00022691"/>
    </source>
</evidence>
<evidence type="ECO:0000313" key="10">
    <source>
        <dbReference type="EMBL" id="MBI4595893.1"/>
    </source>
</evidence>
<dbReference type="SUPFAM" id="SSF52242">
    <property type="entry name" value="Cobalamin (vitamin B12)-binding domain"/>
    <property type="match status" value="1"/>
</dbReference>
<accession>A0A933GL61</accession>
<comment type="cofactor">
    <cofactor evidence="1">
        <name>[4Fe-4S] cluster</name>
        <dbReference type="ChEBI" id="CHEBI:49883"/>
    </cofactor>
</comment>
<gene>
    <name evidence="10" type="ORF">HY730_05875</name>
</gene>
<dbReference type="InterPro" id="IPR034466">
    <property type="entry name" value="Methyltransferase_Class_B"/>
</dbReference>
<keyword evidence="7" id="KW-0411">Iron-sulfur</keyword>
<keyword evidence="5" id="KW-0479">Metal-binding</keyword>
<protein>
    <submittedName>
        <fullName evidence="10">B12-binding domain-containing radical SAM protein</fullName>
    </submittedName>
</protein>
<dbReference type="AlphaFoldDB" id="A0A933GL61"/>
<evidence type="ECO:0000256" key="1">
    <source>
        <dbReference type="ARBA" id="ARBA00001966"/>
    </source>
</evidence>
<name>A0A933GL61_UNCTE</name>
<dbReference type="InterPro" id="IPR051198">
    <property type="entry name" value="BchE-like"/>
</dbReference>
<evidence type="ECO:0000256" key="5">
    <source>
        <dbReference type="ARBA" id="ARBA00022723"/>
    </source>
</evidence>
<dbReference type="CDD" id="cd02068">
    <property type="entry name" value="radical_SAM_B12_BD"/>
    <property type="match status" value="1"/>
</dbReference>
<dbReference type="Proteomes" id="UP000772181">
    <property type="component" value="Unassembled WGS sequence"/>
</dbReference>
<feature type="domain" description="Radical SAM core" evidence="9">
    <location>
        <begin position="187"/>
        <end position="407"/>
    </location>
</feature>
<dbReference type="GO" id="GO:0031419">
    <property type="term" value="F:cobalamin binding"/>
    <property type="evidence" value="ECO:0007669"/>
    <property type="project" value="InterPro"/>
</dbReference>
<dbReference type="SFLD" id="SFLDG01123">
    <property type="entry name" value="methyltransferase_(Class_B)"/>
    <property type="match status" value="1"/>
</dbReference>
<evidence type="ECO:0000313" key="11">
    <source>
        <dbReference type="Proteomes" id="UP000772181"/>
    </source>
</evidence>
<proteinExistence type="predicted"/>
<evidence type="ECO:0000256" key="3">
    <source>
        <dbReference type="ARBA" id="ARBA00022679"/>
    </source>
</evidence>
<dbReference type="PROSITE" id="PS51918">
    <property type="entry name" value="RADICAL_SAM"/>
    <property type="match status" value="1"/>
</dbReference>
<dbReference type="EMBL" id="JACQWF010000265">
    <property type="protein sequence ID" value="MBI4595893.1"/>
    <property type="molecule type" value="Genomic_DNA"/>
</dbReference>
<dbReference type="InterPro" id="IPR036724">
    <property type="entry name" value="Cobalamin-bd_sf"/>
</dbReference>
<organism evidence="10 11">
    <name type="scientific">Tectimicrobiota bacterium</name>
    <dbReference type="NCBI Taxonomy" id="2528274"/>
    <lineage>
        <taxon>Bacteria</taxon>
        <taxon>Pseudomonadati</taxon>
        <taxon>Nitrospinota/Tectimicrobiota group</taxon>
        <taxon>Candidatus Tectimicrobiota</taxon>
    </lineage>
</organism>
<keyword evidence="4" id="KW-0949">S-adenosyl-L-methionine</keyword>
<dbReference type="Gene3D" id="3.40.50.280">
    <property type="entry name" value="Cobalamin-binding domain"/>
    <property type="match status" value="1"/>
</dbReference>
<dbReference type="Pfam" id="PF02310">
    <property type="entry name" value="B12-binding"/>
    <property type="match status" value="1"/>
</dbReference>
<dbReference type="SMART" id="SM00729">
    <property type="entry name" value="Elp3"/>
    <property type="match status" value="1"/>
</dbReference>
<dbReference type="InterPro" id="IPR058240">
    <property type="entry name" value="rSAM_sf"/>
</dbReference>
<dbReference type="PANTHER" id="PTHR43409">
    <property type="entry name" value="ANAEROBIC MAGNESIUM-PROTOPORPHYRIN IX MONOMETHYL ESTER CYCLASE-RELATED"/>
    <property type="match status" value="1"/>
</dbReference>
<dbReference type="Gene3D" id="3.80.30.20">
    <property type="entry name" value="tm_1862 like domain"/>
    <property type="match status" value="1"/>
</dbReference>
<sequence>MKVALVKPPPTYVDWYRRPILGISYISAFLKSQGIDCQIFDAQFNLWTQEELIHRIVKYRPTLVGFTAMTHEIIPCSQIAVQLKKRLDIPTVVGGPHFTAMPERTLNEFAAFDYGVIGEGEKTMLELVQFLQQNGTRELPGNIMGIAFRDSSGRVCTNKLRELSTSSELDMLPFPDFEDYYREPDALAHKDAEYMMISSRGCPYHCAFCMQVLGRKVRRRSAQNVIDEIENAISRWRAHSFKFNDEIFLFNNRETHELLNLMIDKSLPERIRWGGCVRANLVSEELIKLAKKAGCYRLEIGVESGDDEILKAVDKGITTKQIKNAVRIIKESGITTNAFYILGHPNETKETIKKTIRLAAELNTDTLGVGIMVPYPGTRIYDMAVKGEGGYRLLTENWAEYDLYGGEALELGQLTAGELAKWQKYCFIYFYLRNFRFLDLIKFVFKYRRGIIFILKKLLPRSSEKVR</sequence>
<keyword evidence="3" id="KW-0808">Transferase</keyword>
<comment type="caution">
    <text evidence="10">The sequence shown here is derived from an EMBL/GenBank/DDBJ whole genome shotgun (WGS) entry which is preliminary data.</text>
</comment>
<dbReference type="SUPFAM" id="SSF102114">
    <property type="entry name" value="Radical SAM enzymes"/>
    <property type="match status" value="1"/>
</dbReference>
<keyword evidence="2" id="KW-0489">Methyltransferase</keyword>
<evidence type="ECO:0000256" key="2">
    <source>
        <dbReference type="ARBA" id="ARBA00022603"/>
    </source>
</evidence>
<evidence type="ECO:0000256" key="7">
    <source>
        <dbReference type="ARBA" id="ARBA00023014"/>
    </source>
</evidence>
<evidence type="ECO:0000259" key="8">
    <source>
        <dbReference type="PROSITE" id="PS51332"/>
    </source>
</evidence>
<dbReference type="GO" id="GO:0005829">
    <property type="term" value="C:cytosol"/>
    <property type="evidence" value="ECO:0007669"/>
    <property type="project" value="TreeGrafter"/>
</dbReference>
<dbReference type="GO" id="GO:0046872">
    <property type="term" value="F:metal ion binding"/>
    <property type="evidence" value="ECO:0007669"/>
    <property type="project" value="UniProtKB-KW"/>
</dbReference>
<dbReference type="InterPro" id="IPR006638">
    <property type="entry name" value="Elp3/MiaA/NifB-like_rSAM"/>
</dbReference>
<dbReference type="PANTHER" id="PTHR43409:SF7">
    <property type="entry name" value="BLL1977 PROTEIN"/>
    <property type="match status" value="1"/>
</dbReference>
<dbReference type="GO" id="GO:0051539">
    <property type="term" value="F:4 iron, 4 sulfur cluster binding"/>
    <property type="evidence" value="ECO:0007669"/>
    <property type="project" value="UniProtKB-KW"/>
</dbReference>
<dbReference type="GO" id="GO:0003824">
    <property type="term" value="F:catalytic activity"/>
    <property type="evidence" value="ECO:0007669"/>
    <property type="project" value="InterPro"/>
</dbReference>
<dbReference type="InterPro" id="IPR007197">
    <property type="entry name" value="rSAM"/>
</dbReference>
<evidence type="ECO:0000259" key="9">
    <source>
        <dbReference type="PROSITE" id="PS51918"/>
    </source>
</evidence>
<dbReference type="InterPro" id="IPR006158">
    <property type="entry name" value="Cobalamin-bd"/>
</dbReference>
<feature type="domain" description="B12-binding" evidence="8">
    <location>
        <begin position="1"/>
        <end position="138"/>
    </location>
</feature>
<keyword evidence="6" id="KW-0408">Iron</keyword>
<reference evidence="10" key="1">
    <citation type="submission" date="2020-07" db="EMBL/GenBank/DDBJ databases">
        <title>Huge and variable diversity of episymbiotic CPR bacteria and DPANN archaea in groundwater ecosystems.</title>
        <authorList>
            <person name="He C.Y."/>
            <person name="Keren R."/>
            <person name="Whittaker M."/>
            <person name="Farag I.F."/>
            <person name="Doudna J."/>
            <person name="Cate J.H.D."/>
            <person name="Banfield J.F."/>
        </authorList>
    </citation>
    <scope>NUCLEOTIDE SEQUENCE</scope>
    <source>
        <strain evidence="10">NC_groundwater_1482_Ag_S-0.65um_47_24</strain>
    </source>
</reference>
<dbReference type="Pfam" id="PF04055">
    <property type="entry name" value="Radical_SAM"/>
    <property type="match status" value="1"/>
</dbReference>
<dbReference type="SFLD" id="SFLDG01082">
    <property type="entry name" value="B12-binding_domain_containing"/>
    <property type="match status" value="1"/>
</dbReference>
<dbReference type="SFLD" id="SFLDS00029">
    <property type="entry name" value="Radical_SAM"/>
    <property type="match status" value="1"/>
</dbReference>
<dbReference type="PROSITE" id="PS51332">
    <property type="entry name" value="B12_BINDING"/>
    <property type="match status" value="1"/>
</dbReference>
<dbReference type="InterPro" id="IPR023404">
    <property type="entry name" value="rSAM_horseshoe"/>
</dbReference>
<evidence type="ECO:0000256" key="6">
    <source>
        <dbReference type="ARBA" id="ARBA00023004"/>
    </source>
</evidence>